<evidence type="ECO:0000313" key="6">
    <source>
        <dbReference type="Proteomes" id="UP000250928"/>
    </source>
</evidence>
<feature type="domain" description="GGDEF" evidence="4">
    <location>
        <begin position="242"/>
        <end position="375"/>
    </location>
</feature>
<dbReference type="Pfam" id="PF08448">
    <property type="entry name" value="PAS_4"/>
    <property type="match status" value="1"/>
</dbReference>
<dbReference type="InterPro" id="IPR043128">
    <property type="entry name" value="Rev_trsase/Diguanyl_cyclase"/>
</dbReference>
<evidence type="ECO:0000259" key="4">
    <source>
        <dbReference type="PROSITE" id="PS50887"/>
    </source>
</evidence>
<dbReference type="InterPro" id="IPR052163">
    <property type="entry name" value="DGC-Regulatory_Protein"/>
</dbReference>
<protein>
    <recommendedName>
        <fullName evidence="7">Diguanylate cyclase</fullName>
    </recommendedName>
</protein>
<dbReference type="SMART" id="SM00267">
    <property type="entry name" value="GGDEF"/>
    <property type="match status" value="1"/>
</dbReference>
<dbReference type="PANTHER" id="PTHR46663">
    <property type="entry name" value="DIGUANYLATE CYCLASE DGCT-RELATED"/>
    <property type="match status" value="1"/>
</dbReference>
<dbReference type="Pfam" id="PF00990">
    <property type="entry name" value="GGDEF"/>
    <property type="match status" value="1"/>
</dbReference>
<dbReference type="CDD" id="cd01949">
    <property type="entry name" value="GGDEF"/>
    <property type="match status" value="1"/>
</dbReference>
<evidence type="ECO:0000256" key="1">
    <source>
        <dbReference type="SAM" id="Coils"/>
    </source>
</evidence>
<accession>A0A6N4E6B5</accession>
<dbReference type="InterPro" id="IPR013656">
    <property type="entry name" value="PAS_4"/>
</dbReference>
<dbReference type="InterPro" id="IPR000160">
    <property type="entry name" value="GGDEF_dom"/>
</dbReference>
<dbReference type="CDD" id="cd00130">
    <property type="entry name" value="PAS"/>
    <property type="match status" value="1"/>
</dbReference>
<evidence type="ECO:0000259" key="2">
    <source>
        <dbReference type="PROSITE" id="PS50112"/>
    </source>
</evidence>
<evidence type="ECO:0008006" key="7">
    <source>
        <dbReference type="Google" id="ProtNLM"/>
    </source>
</evidence>
<proteinExistence type="predicted"/>
<organism evidence="5 6">
    <name type="scientific">Candidatus Sedimenticola endophacoides</name>
    <dbReference type="NCBI Taxonomy" id="2548426"/>
    <lineage>
        <taxon>Bacteria</taxon>
        <taxon>Pseudomonadati</taxon>
        <taxon>Pseudomonadota</taxon>
        <taxon>Gammaproteobacteria</taxon>
        <taxon>Chromatiales</taxon>
        <taxon>Sedimenticolaceae</taxon>
        <taxon>Sedimenticola</taxon>
    </lineage>
</organism>
<dbReference type="Gene3D" id="3.30.450.20">
    <property type="entry name" value="PAS domain"/>
    <property type="match status" value="1"/>
</dbReference>
<sequence length="375" mass="42984">MTMQFHKAGANHVNEVANSNRNLIEKAFYMRCASYLAHVKAQLLTKTIYEIDSSKKSVLRSNQLLSDEIAQRREAEQKLRESEARLRDFADIASDWFWETDEALRITYLSSNVSQFLGVDAAELVGRDLVEVCPGLDEASRRGVEDHRQMLERQEPFRDFEYPYSLRNGEVRIFQRSGKPVFDSQGRFKGYRGTTLDISERKKAEERIRFLANHDTLTGLPILRLIRDRVEMAIERAIRNRSGVAILFMDLNKFKPINDELGHRIGDQILTGVADRLKRAVRQSDTVGRIGGDEFVVVMSDIHGSDDYQRVIDKVQRSVTEPFDVEGMSLEIGLSIGVSLYPEHGKDRDTLIHRADMAMYQAKRAPDACYKVYSE</sequence>
<dbReference type="AlphaFoldDB" id="A0A6N4E6B5"/>
<dbReference type="EMBL" id="PQCO01000101">
    <property type="protein sequence ID" value="PUE05005.1"/>
    <property type="molecule type" value="Genomic_DNA"/>
</dbReference>
<dbReference type="PROSITE" id="PS50887">
    <property type="entry name" value="GGDEF"/>
    <property type="match status" value="1"/>
</dbReference>
<dbReference type="InterPro" id="IPR029787">
    <property type="entry name" value="Nucleotide_cyclase"/>
</dbReference>
<dbReference type="SMART" id="SM00091">
    <property type="entry name" value="PAS"/>
    <property type="match status" value="1"/>
</dbReference>
<feature type="domain" description="PAS" evidence="2">
    <location>
        <begin position="82"/>
        <end position="130"/>
    </location>
</feature>
<dbReference type="PROSITE" id="PS50112">
    <property type="entry name" value="PAS"/>
    <property type="match status" value="1"/>
</dbReference>
<dbReference type="PROSITE" id="PS50113">
    <property type="entry name" value="PAC"/>
    <property type="match status" value="1"/>
</dbReference>
<dbReference type="InterPro" id="IPR000014">
    <property type="entry name" value="PAS"/>
</dbReference>
<dbReference type="SMART" id="SM00086">
    <property type="entry name" value="PAC"/>
    <property type="match status" value="1"/>
</dbReference>
<dbReference type="SUPFAM" id="SSF55785">
    <property type="entry name" value="PYP-like sensor domain (PAS domain)"/>
    <property type="match status" value="1"/>
</dbReference>
<evidence type="ECO:0000313" key="5">
    <source>
        <dbReference type="EMBL" id="PUE05005.1"/>
    </source>
</evidence>
<gene>
    <name evidence="5" type="ORF">C3L24_02145</name>
</gene>
<name>A0A6N4E6B5_9GAMM</name>
<comment type="caution">
    <text evidence="5">The sequence shown here is derived from an EMBL/GenBank/DDBJ whole genome shotgun (WGS) entry which is preliminary data.</text>
</comment>
<reference evidence="5 6" key="1">
    <citation type="submission" date="2018-01" db="EMBL/GenBank/DDBJ databases">
        <title>Novel co-symbiosis in the lucinid bivalve Phacoides pectinatus.</title>
        <authorList>
            <person name="Lim S.J."/>
            <person name="Davis B.G."/>
            <person name="Gill D.E."/>
            <person name="Engel A.S."/>
            <person name="Anderson L.C."/>
            <person name="Campbell B.J."/>
        </authorList>
    </citation>
    <scope>NUCLEOTIDE SEQUENCE [LARGE SCALE GENOMIC DNA]</scope>
    <source>
        <strain evidence="5">N3_P5</strain>
    </source>
</reference>
<dbReference type="NCBIfam" id="TIGR00229">
    <property type="entry name" value="sensory_box"/>
    <property type="match status" value="1"/>
</dbReference>
<dbReference type="Proteomes" id="UP000250928">
    <property type="component" value="Unassembled WGS sequence"/>
</dbReference>
<dbReference type="InterPro" id="IPR000700">
    <property type="entry name" value="PAS-assoc_C"/>
</dbReference>
<dbReference type="InterPro" id="IPR001610">
    <property type="entry name" value="PAC"/>
</dbReference>
<feature type="coiled-coil region" evidence="1">
    <location>
        <begin position="65"/>
        <end position="92"/>
    </location>
</feature>
<dbReference type="SUPFAM" id="SSF55073">
    <property type="entry name" value="Nucleotide cyclase"/>
    <property type="match status" value="1"/>
</dbReference>
<feature type="domain" description="PAC" evidence="3">
    <location>
        <begin position="158"/>
        <end position="210"/>
    </location>
</feature>
<dbReference type="NCBIfam" id="TIGR00254">
    <property type="entry name" value="GGDEF"/>
    <property type="match status" value="1"/>
</dbReference>
<dbReference type="PANTHER" id="PTHR46663:SF2">
    <property type="entry name" value="GGDEF DOMAIN-CONTAINING PROTEIN"/>
    <property type="match status" value="1"/>
</dbReference>
<keyword evidence="1" id="KW-0175">Coiled coil</keyword>
<evidence type="ECO:0000259" key="3">
    <source>
        <dbReference type="PROSITE" id="PS50113"/>
    </source>
</evidence>
<dbReference type="InterPro" id="IPR035965">
    <property type="entry name" value="PAS-like_dom_sf"/>
</dbReference>
<dbReference type="Gene3D" id="3.30.70.270">
    <property type="match status" value="1"/>
</dbReference>